<evidence type="ECO:0000256" key="2">
    <source>
        <dbReference type="ARBA" id="ARBA00005791"/>
    </source>
</evidence>
<name>A0ABQ3CWA3_9RHOB</name>
<proteinExistence type="inferred from homology"/>
<dbReference type="InterPro" id="IPR036249">
    <property type="entry name" value="Thioredoxin-like_sf"/>
</dbReference>
<dbReference type="Proteomes" id="UP000634455">
    <property type="component" value="Unassembled WGS sequence"/>
</dbReference>
<gene>
    <name evidence="4" type="ORF">GCM10008927_09800</name>
</gene>
<dbReference type="InterPro" id="IPR012336">
    <property type="entry name" value="Thioredoxin-like_fold"/>
</dbReference>
<dbReference type="PANTHER" id="PTHR13887">
    <property type="entry name" value="GLUTATHIONE S-TRANSFERASE KAPPA"/>
    <property type="match status" value="1"/>
</dbReference>
<accession>A0ABQ3CWA3</accession>
<dbReference type="PROSITE" id="PS51352">
    <property type="entry name" value="THIOREDOXIN_2"/>
    <property type="match status" value="1"/>
</dbReference>
<evidence type="ECO:0000313" key="4">
    <source>
        <dbReference type="EMBL" id="GHA47065.1"/>
    </source>
</evidence>
<dbReference type="InterPro" id="IPR013766">
    <property type="entry name" value="Thioredoxin_domain"/>
</dbReference>
<comment type="caution">
    <text evidence="4">The sequence shown here is derived from an EMBL/GenBank/DDBJ whole genome shotgun (WGS) entry which is preliminary data.</text>
</comment>
<protein>
    <submittedName>
        <fullName evidence="4">Thiol-disulfide oxidoreductase</fullName>
    </submittedName>
</protein>
<evidence type="ECO:0000259" key="3">
    <source>
        <dbReference type="PROSITE" id="PS51352"/>
    </source>
</evidence>
<dbReference type="Gene3D" id="3.40.30.10">
    <property type="entry name" value="Glutaredoxin"/>
    <property type="match status" value="1"/>
</dbReference>
<reference evidence="5" key="1">
    <citation type="journal article" date="2019" name="Int. J. Syst. Evol. Microbiol.">
        <title>The Global Catalogue of Microorganisms (GCM) 10K type strain sequencing project: providing services to taxonomists for standard genome sequencing and annotation.</title>
        <authorList>
            <consortium name="The Broad Institute Genomics Platform"/>
            <consortium name="The Broad Institute Genome Sequencing Center for Infectious Disease"/>
            <person name="Wu L."/>
            <person name="Ma J."/>
        </authorList>
    </citation>
    <scope>NUCLEOTIDE SEQUENCE [LARGE SCALE GENOMIC DNA]</scope>
    <source>
        <strain evidence="5">KCTC 32465</strain>
    </source>
</reference>
<sequence>MSRTFPMIIAALVLIAAGGFAIRGISASDAVEPEQTVIAQATTETAEPDTAAPTADVVEMVLGDADAPITIVEYASFTCPHCRTFHENVYPDLKKNFIDTGKVKFVFREVYFDRLGLWAGMLARCGGEDKYFGLADMIFKTQQTWTAGEDGATIAQNLYKIGRIAGMDDAQMEQCLQNKDHAEALVAAYQKNADADDVRATPTLIINGESNGNMSYGELESKLNAIAE</sequence>
<dbReference type="RefSeq" id="WP_229802067.1">
    <property type="nucleotide sequence ID" value="NZ_BMZF01000002.1"/>
</dbReference>
<feature type="domain" description="Thioredoxin" evidence="3">
    <location>
        <begin position="41"/>
        <end position="228"/>
    </location>
</feature>
<comment type="function">
    <text evidence="1">May be required for disulfide bond formation in some proteins.</text>
</comment>
<evidence type="ECO:0000256" key="1">
    <source>
        <dbReference type="ARBA" id="ARBA00003565"/>
    </source>
</evidence>
<organism evidence="4 5">
    <name type="scientific">Paramylibacter ulvae</name>
    <dbReference type="NCBI Taxonomy" id="1651968"/>
    <lineage>
        <taxon>Bacteria</taxon>
        <taxon>Pseudomonadati</taxon>
        <taxon>Pseudomonadota</taxon>
        <taxon>Alphaproteobacteria</taxon>
        <taxon>Rhodobacterales</taxon>
        <taxon>Paracoccaceae</taxon>
        <taxon>Paramylibacter</taxon>
    </lineage>
</organism>
<dbReference type="SUPFAM" id="SSF52833">
    <property type="entry name" value="Thioredoxin-like"/>
    <property type="match status" value="1"/>
</dbReference>
<dbReference type="EMBL" id="BMZF01000002">
    <property type="protein sequence ID" value="GHA47065.1"/>
    <property type="molecule type" value="Genomic_DNA"/>
</dbReference>
<evidence type="ECO:0000313" key="5">
    <source>
        <dbReference type="Proteomes" id="UP000634455"/>
    </source>
</evidence>
<dbReference type="Pfam" id="PF13462">
    <property type="entry name" value="Thioredoxin_4"/>
    <property type="match status" value="1"/>
</dbReference>
<comment type="similarity">
    <text evidence="2">Belongs to the thioredoxin family. DsbA subfamily.</text>
</comment>
<dbReference type="PANTHER" id="PTHR13887:SF56">
    <property type="entry name" value="THIOREDOXIN-LIKE REDUCTASE RV2466C"/>
    <property type="match status" value="1"/>
</dbReference>
<keyword evidence="5" id="KW-1185">Reference proteome</keyword>